<dbReference type="Proteomes" id="UP000646484">
    <property type="component" value="Unassembled WGS sequence"/>
</dbReference>
<name>A0ABR7D462_9BACT</name>
<evidence type="ECO:0000256" key="1">
    <source>
        <dbReference type="SAM" id="Phobius"/>
    </source>
</evidence>
<keyword evidence="1" id="KW-1133">Transmembrane helix</keyword>
<proteinExistence type="predicted"/>
<comment type="caution">
    <text evidence="2">The sequence shown here is derived from an EMBL/GenBank/DDBJ whole genome shotgun (WGS) entry which is preliminary data.</text>
</comment>
<feature type="transmembrane region" description="Helical" evidence="1">
    <location>
        <begin position="115"/>
        <end position="140"/>
    </location>
</feature>
<feature type="transmembrane region" description="Helical" evidence="1">
    <location>
        <begin position="339"/>
        <end position="360"/>
    </location>
</feature>
<reference evidence="2 3" key="1">
    <citation type="submission" date="2020-08" db="EMBL/GenBank/DDBJ databases">
        <title>Genome public.</title>
        <authorList>
            <person name="Liu C."/>
            <person name="Sun Q."/>
        </authorList>
    </citation>
    <scope>NUCLEOTIDE SEQUENCE [LARGE SCALE GENOMIC DNA]</scope>
    <source>
        <strain evidence="2 3">NSJ-56</strain>
    </source>
</reference>
<dbReference type="EMBL" id="JACOOH010000007">
    <property type="protein sequence ID" value="MBC5622748.1"/>
    <property type="molecule type" value="Genomic_DNA"/>
</dbReference>
<keyword evidence="1" id="KW-0472">Membrane</keyword>
<protein>
    <recommendedName>
        <fullName evidence="4">O-antigen ligase domain-containing protein</fullName>
    </recommendedName>
</protein>
<gene>
    <name evidence="2" type="ORF">H8S64_16770</name>
</gene>
<accession>A0ABR7D462</accession>
<feature type="transmembrane region" description="Helical" evidence="1">
    <location>
        <begin position="63"/>
        <end position="78"/>
    </location>
</feature>
<feature type="transmembrane region" description="Helical" evidence="1">
    <location>
        <begin position="12"/>
        <end position="28"/>
    </location>
</feature>
<organism evidence="2 3">
    <name type="scientific">Butyricimonas hominis</name>
    <dbReference type="NCBI Taxonomy" id="2763032"/>
    <lineage>
        <taxon>Bacteria</taxon>
        <taxon>Pseudomonadati</taxon>
        <taxon>Bacteroidota</taxon>
        <taxon>Bacteroidia</taxon>
        <taxon>Bacteroidales</taxon>
        <taxon>Odoribacteraceae</taxon>
        <taxon>Butyricimonas</taxon>
    </lineage>
</organism>
<evidence type="ECO:0008006" key="4">
    <source>
        <dbReference type="Google" id="ProtNLM"/>
    </source>
</evidence>
<feature type="transmembrane region" description="Helical" evidence="1">
    <location>
        <begin position="84"/>
        <end position="103"/>
    </location>
</feature>
<feature type="transmembrane region" description="Helical" evidence="1">
    <location>
        <begin position="213"/>
        <end position="236"/>
    </location>
</feature>
<feature type="transmembrane region" description="Helical" evidence="1">
    <location>
        <begin position="367"/>
        <end position="383"/>
    </location>
</feature>
<dbReference type="RefSeq" id="WP_186977556.1">
    <property type="nucleotide sequence ID" value="NZ_JACOOH010000007.1"/>
</dbReference>
<keyword evidence="1" id="KW-0812">Transmembrane</keyword>
<evidence type="ECO:0000313" key="3">
    <source>
        <dbReference type="Proteomes" id="UP000646484"/>
    </source>
</evidence>
<feature type="transmembrane region" description="Helical" evidence="1">
    <location>
        <begin position="389"/>
        <end position="406"/>
    </location>
</feature>
<feature type="transmembrane region" description="Helical" evidence="1">
    <location>
        <begin position="34"/>
        <end position="51"/>
    </location>
</feature>
<feature type="transmembrane region" description="Helical" evidence="1">
    <location>
        <begin position="248"/>
        <end position="265"/>
    </location>
</feature>
<keyword evidence="3" id="KW-1185">Reference proteome</keyword>
<sequence>MQMNLVSGFSSLAGFLWIFTAINPFYLWNPLENRLTTLVGVLVVIATLFLYNRRKLFFTSKRLLLAFSVFVFFAYLTWRLDDGILATAIRFFIFSPLILLAFWRNELLYKVYSLFRNVIIFLAIGSCVIAICAVTGIIQYLPYYELEAQSNVHEMAGVTYRVYGCIVVTAKGGFLSSVIPRACGPLQEPGHFAIILGFIFLIDRFARNSISKWIVICGMLTFSINFVILAGLGELYDMMVNKVGWRKLKIYLSFLLFCTIIFFSLDESLQAQLSFLLYERNLEQIVGSFISTNSLQGALDERINQTGAYYYEQFTHSSKVISGLGKLDSEVVLSDYRGLILLLGYIGLILSVILAYTALLGAKFRQGIFLICALFLVYLHRAWMMHQPYIYFLIFIAICMYNYSIYSKRVYDSK</sequence>
<evidence type="ECO:0000313" key="2">
    <source>
        <dbReference type="EMBL" id="MBC5622748.1"/>
    </source>
</evidence>